<dbReference type="Proteomes" id="UP000299084">
    <property type="component" value="Unassembled WGS sequence"/>
</dbReference>
<dbReference type="AlphaFoldDB" id="A0A5N4BYW7"/>
<feature type="compositionally biased region" description="Polar residues" evidence="1">
    <location>
        <begin position="775"/>
        <end position="787"/>
    </location>
</feature>
<reference evidence="2 3" key="1">
    <citation type="journal article" date="2019" name="Mol. Ecol. Resour.">
        <title>Improving Illumina assemblies with Hi-C and long reads: an example with the North African dromedary.</title>
        <authorList>
            <person name="Elbers J.P."/>
            <person name="Rogers M.F."/>
            <person name="Perelman P.L."/>
            <person name="Proskuryakova A.A."/>
            <person name="Serdyukova N.A."/>
            <person name="Johnson W.E."/>
            <person name="Horin P."/>
            <person name="Corander J."/>
            <person name="Murphy D."/>
            <person name="Burger P.A."/>
        </authorList>
    </citation>
    <scope>NUCLEOTIDE SEQUENCE [LARGE SCALE GENOMIC DNA]</scope>
    <source>
        <strain evidence="2">Drom800</strain>
        <tissue evidence="2">Blood</tissue>
    </source>
</reference>
<sequence>MKLGCGPEAGSGGEKRSHTARPTSELTAEGGSRPSTYCTRGPAPSLAACRDTSSQPKKLRGRPCGPLPARRWGCPITMTTLARYPAGAPHHRGPHVSNGDGQGTCMSKGKAVRVHAPASPASTPASRPCTISRGTPIISCRSALNPSCSSLVVWGKQVRRVKGQTLLIQSEGCRGGKPTHPTCMNITVAGVVHKGALHVLGVVGLQHPLVETGPARQGQGCWMEAPQGRVGAGDRGHKHWGWAAAVPVEVPVAVHLSGQDLVGHTPRPGSSSSPSRGSARCPLAMARLKLLERLLLIWGAGPRHIGHHTPPMAALPKWSTPFLTGSEALFHGYSPPEWERQGGGAACPPHSSQGTVPAKAWAPNPAAHPLCTDQVHQLLVADLAPLVALGQSHQHVQLGRVQGQLMAMHQASEGVRTDEACILRVQLLGLGQGWARPLDHRAGPGQLGEAGSKHLQSKPLCSHGHRSSGHCFSSSPGVSPPHFCPAHLGRVGPRSEDNHPPSRPSPSAVVWHALFWGLKGPRVLGVPYSHAPQGRKTKSGAVPAPHPHLPRTCSWISCSSELLSIEPGRAGTGGRGRRPRPGGAALRTTPLRPGPPAPPAPLSAASRSRPPPPHTALPPAQPHAHPPNLDVPPKEGRAASAACRRPQAAAGKLSHEGLAGPYRAHPLVSSWGRGADTISTGKGSLKAPPCKTGSPVLLPSPGCAEANRATSRERGRSLQLPLLNGWTPTHSTHFRLEVPDRSCGHNTEEPPADKTAAGMRSPTSWGGQEGGPTLGTCNHSNPYQGHS</sequence>
<feature type="compositionally biased region" description="Low complexity" evidence="1">
    <location>
        <begin position="581"/>
        <end position="591"/>
    </location>
</feature>
<protein>
    <submittedName>
        <fullName evidence="2">Uncharacterized protein</fullName>
    </submittedName>
</protein>
<gene>
    <name evidence="2" type="ORF">Cadr_000030900</name>
</gene>
<organism evidence="2 3">
    <name type="scientific">Camelus dromedarius</name>
    <name type="common">Dromedary</name>
    <name type="synonym">Arabian camel</name>
    <dbReference type="NCBI Taxonomy" id="9838"/>
    <lineage>
        <taxon>Eukaryota</taxon>
        <taxon>Metazoa</taxon>
        <taxon>Chordata</taxon>
        <taxon>Craniata</taxon>
        <taxon>Vertebrata</taxon>
        <taxon>Euteleostomi</taxon>
        <taxon>Mammalia</taxon>
        <taxon>Eutheria</taxon>
        <taxon>Laurasiatheria</taxon>
        <taxon>Artiodactyla</taxon>
        <taxon>Tylopoda</taxon>
        <taxon>Camelidae</taxon>
        <taxon>Camelus</taxon>
    </lineage>
</organism>
<name>A0A5N4BYW7_CAMDR</name>
<evidence type="ECO:0000256" key="1">
    <source>
        <dbReference type="SAM" id="MobiDB-lite"/>
    </source>
</evidence>
<feature type="compositionally biased region" description="Basic and acidic residues" evidence="1">
    <location>
        <begin position="740"/>
        <end position="752"/>
    </location>
</feature>
<feature type="compositionally biased region" description="Pro residues" evidence="1">
    <location>
        <begin position="592"/>
        <end position="601"/>
    </location>
</feature>
<dbReference type="EMBL" id="JWIN03000071">
    <property type="protein sequence ID" value="KAB1251812.1"/>
    <property type="molecule type" value="Genomic_DNA"/>
</dbReference>
<accession>A0A5N4BYW7</accession>
<evidence type="ECO:0000313" key="2">
    <source>
        <dbReference type="EMBL" id="KAB1251812.1"/>
    </source>
</evidence>
<feature type="region of interest" description="Disordered" evidence="1">
    <location>
        <begin position="259"/>
        <end position="279"/>
    </location>
</feature>
<proteinExistence type="predicted"/>
<feature type="compositionally biased region" description="Pro residues" evidence="1">
    <location>
        <begin position="609"/>
        <end position="625"/>
    </location>
</feature>
<feature type="compositionally biased region" description="Low complexity" evidence="1">
    <location>
        <begin position="266"/>
        <end position="279"/>
    </location>
</feature>
<evidence type="ECO:0000313" key="3">
    <source>
        <dbReference type="Proteomes" id="UP000299084"/>
    </source>
</evidence>
<feature type="region of interest" description="Disordered" evidence="1">
    <location>
        <begin position="1"/>
        <end position="64"/>
    </location>
</feature>
<feature type="compositionally biased region" description="Low complexity" evidence="1">
    <location>
        <begin position="638"/>
        <end position="650"/>
    </location>
</feature>
<feature type="region of interest" description="Disordered" evidence="1">
    <location>
        <begin position="566"/>
        <end position="701"/>
    </location>
</feature>
<feature type="region of interest" description="Disordered" evidence="1">
    <location>
        <begin position="740"/>
        <end position="787"/>
    </location>
</feature>
<keyword evidence="3" id="KW-1185">Reference proteome</keyword>
<comment type="caution">
    <text evidence="2">The sequence shown here is derived from an EMBL/GenBank/DDBJ whole genome shotgun (WGS) entry which is preliminary data.</text>
</comment>